<dbReference type="AlphaFoldDB" id="A0A2T0V0F7"/>
<feature type="domain" description="D-alanyl-D-alanine carboxypeptidase-like core" evidence="1">
    <location>
        <begin position="99"/>
        <end position="199"/>
    </location>
</feature>
<evidence type="ECO:0000313" key="2">
    <source>
        <dbReference type="EMBL" id="PRY63652.1"/>
    </source>
</evidence>
<accession>A0A2T0V0F7</accession>
<evidence type="ECO:0000259" key="1">
    <source>
        <dbReference type="Pfam" id="PF02557"/>
    </source>
</evidence>
<keyword evidence="2" id="KW-0378">Hydrolase</keyword>
<protein>
    <submittedName>
        <fullName evidence="2">D-alanyl-D-alanine carboxypeptidase-like protein</fullName>
    </submittedName>
</protein>
<keyword evidence="2" id="KW-0645">Protease</keyword>
<evidence type="ECO:0000313" key="3">
    <source>
        <dbReference type="Proteomes" id="UP000237822"/>
    </source>
</evidence>
<keyword evidence="2" id="KW-0121">Carboxypeptidase</keyword>
<reference evidence="2 3" key="1">
    <citation type="submission" date="2018-03" db="EMBL/GenBank/DDBJ databases">
        <title>Genomic Encyclopedia of Archaeal and Bacterial Type Strains, Phase II (KMG-II): from individual species to whole genera.</title>
        <authorList>
            <person name="Goeker M."/>
        </authorList>
    </citation>
    <scope>NUCLEOTIDE SEQUENCE [LARGE SCALE GENOMIC DNA]</scope>
    <source>
        <strain evidence="2 3">ATCC BAA-1496</strain>
    </source>
</reference>
<dbReference type="Gene3D" id="3.30.1380.10">
    <property type="match status" value="1"/>
</dbReference>
<dbReference type="Pfam" id="PF02557">
    <property type="entry name" value="VanY"/>
    <property type="match status" value="1"/>
</dbReference>
<dbReference type="CDD" id="cd14846">
    <property type="entry name" value="Peptidase_M15_like"/>
    <property type="match status" value="1"/>
</dbReference>
<name>A0A2T0V0F7_9MICO</name>
<dbReference type="PANTHER" id="PTHR34385">
    <property type="entry name" value="D-ALANYL-D-ALANINE CARBOXYPEPTIDASE"/>
    <property type="match status" value="1"/>
</dbReference>
<dbReference type="EMBL" id="PVTI01000001">
    <property type="protein sequence ID" value="PRY63652.1"/>
    <property type="molecule type" value="Genomic_DNA"/>
</dbReference>
<keyword evidence="3" id="KW-1185">Reference proteome</keyword>
<comment type="caution">
    <text evidence="2">The sequence shown here is derived from an EMBL/GenBank/DDBJ whole genome shotgun (WGS) entry which is preliminary data.</text>
</comment>
<gene>
    <name evidence="2" type="ORF">BCF74_10150</name>
</gene>
<dbReference type="SUPFAM" id="SSF55166">
    <property type="entry name" value="Hedgehog/DD-peptidase"/>
    <property type="match status" value="1"/>
</dbReference>
<dbReference type="GO" id="GO:0006508">
    <property type="term" value="P:proteolysis"/>
    <property type="evidence" value="ECO:0007669"/>
    <property type="project" value="InterPro"/>
</dbReference>
<sequence>MRPTPAQTTRQSPARAVVRLTVALVTALFIGVAAMTVTARDGVGDTSSVPTASGAGGVVREVGVTSRDTAPPAHAPGVHSEKSSVTTVFDSDDDEVVGLDADLRGALRRAAADAATEGVRVELNSGWRTPEQQRELLDDAIDTYGSKAEAARWVATPEASAHVSGDAVDIGPTRGATWFARHGAAYGLCQTYRNEPWHFELLPDAVTSGCPRMYDDPTQDPRMQ</sequence>
<proteinExistence type="predicted"/>
<dbReference type="RefSeq" id="WP_245889126.1">
    <property type="nucleotide sequence ID" value="NZ_PVTI01000001.1"/>
</dbReference>
<dbReference type="InterPro" id="IPR052179">
    <property type="entry name" value="DD-CPase-like"/>
</dbReference>
<dbReference type="GO" id="GO:0004180">
    <property type="term" value="F:carboxypeptidase activity"/>
    <property type="evidence" value="ECO:0007669"/>
    <property type="project" value="UniProtKB-KW"/>
</dbReference>
<dbReference type="PANTHER" id="PTHR34385:SF1">
    <property type="entry name" value="PEPTIDOGLYCAN L-ALANYL-D-GLUTAMATE ENDOPEPTIDASE CWLK"/>
    <property type="match status" value="1"/>
</dbReference>
<dbReference type="Proteomes" id="UP000237822">
    <property type="component" value="Unassembled WGS sequence"/>
</dbReference>
<dbReference type="InterPro" id="IPR009045">
    <property type="entry name" value="Zn_M74/Hedgehog-like"/>
</dbReference>
<dbReference type="InterPro" id="IPR003709">
    <property type="entry name" value="VanY-like_core_dom"/>
</dbReference>
<organism evidence="2 3">
    <name type="scientific">Knoellia remsis</name>
    <dbReference type="NCBI Taxonomy" id="407159"/>
    <lineage>
        <taxon>Bacteria</taxon>
        <taxon>Bacillati</taxon>
        <taxon>Actinomycetota</taxon>
        <taxon>Actinomycetes</taxon>
        <taxon>Micrococcales</taxon>
        <taxon>Intrasporangiaceae</taxon>
        <taxon>Knoellia</taxon>
    </lineage>
</organism>